<dbReference type="AlphaFoldDB" id="A0A1R3I7M9"/>
<accession>A0A1R3I7M9</accession>
<evidence type="ECO:0000313" key="3">
    <source>
        <dbReference type="Proteomes" id="UP000187203"/>
    </source>
</evidence>
<dbReference type="Proteomes" id="UP000187203">
    <property type="component" value="Unassembled WGS sequence"/>
</dbReference>
<dbReference type="EMBL" id="AWUE01018726">
    <property type="protein sequence ID" value="OMO78607.1"/>
    <property type="molecule type" value="Genomic_DNA"/>
</dbReference>
<proteinExistence type="predicted"/>
<gene>
    <name evidence="2" type="ORF">COLO4_24701</name>
</gene>
<protein>
    <submittedName>
        <fullName evidence="2">Uncharacterized protein</fullName>
    </submittedName>
</protein>
<name>A0A1R3I7M9_9ROSI</name>
<reference evidence="3" key="1">
    <citation type="submission" date="2013-09" db="EMBL/GenBank/DDBJ databases">
        <title>Corchorus olitorius genome sequencing.</title>
        <authorList>
            <person name="Alam M."/>
            <person name="Haque M.S."/>
            <person name="Islam M.S."/>
            <person name="Emdad E.M."/>
            <person name="Islam M.M."/>
            <person name="Ahmed B."/>
            <person name="Halim A."/>
            <person name="Hossen Q.M.M."/>
            <person name="Hossain M.Z."/>
            <person name="Ahmed R."/>
            <person name="Khan M.M."/>
            <person name="Islam R."/>
            <person name="Rashid M.M."/>
            <person name="Khan S.A."/>
            <person name="Rahman M.S."/>
            <person name="Alam M."/>
            <person name="Yahiya A.S."/>
            <person name="Khan M.S."/>
            <person name="Azam M.S."/>
            <person name="Haque T."/>
            <person name="Lashkar M.Z.H."/>
            <person name="Akhand A.I."/>
            <person name="Morshed G."/>
            <person name="Roy S."/>
            <person name="Uddin K.S."/>
            <person name="Rabeya T."/>
            <person name="Hossain A.S."/>
            <person name="Chowdhury A."/>
            <person name="Snigdha A.R."/>
            <person name="Mortoza M.S."/>
            <person name="Matin S.A."/>
            <person name="Hoque S.M.E."/>
            <person name="Islam M.K."/>
            <person name="Roy D.K."/>
            <person name="Haider R."/>
            <person name="Moosa M.M."/>
            <person name="Elias S.M."/>
            <person name="Hasan A.M."/>
            <person name="Jahan S."/>
            <person name="Shafiuddin M."/>
            <person name="Mahmood N."/>
            <person name="Shommy N.S."/>
        </authorList>
    </citation>
    <scope>NUCLEOTIDE SEQUENCE [LARGE SCALE GENOMIC DNA]</scope>
    <source>
        <strain evidence="3">cv. O-4</strain>
    </source>
</reference>
<feature type="region of interest" description="Disordered" evidence="1">
    <location>
        <begin position="54"/>
        <end position="93"/>
    </location>
</feature>
<sequence>MPEPVNEASASAGSKAADANAFGAFVVHGSGPQTPSVSAFFNVLASRQSTATQFPASASATVSTPVSRPAAPQAPTSNNQPAPPSNTTTAPASNIGNLHFLQCQLLLLIRQVDYISFT</sequence>
<evidence type="ECO:0000313" key="2">
    <source>
        <dbReference type="EMBL" id="OMO78607.1"/>
    </source>
</evidence>
<organism evidence="2 3">
    <name type="scientific">Corchorus olitorius</name>
    <dbReference type="NCBI Taxonomy" id="93759"/>
    <lineage>
        <taxon>Eukaryota</taxon>
        <taxon>Viridiplantae</taxon>
        <taxon>Streptophyta</taxon>
        <taxon>Embryophyta</taxon>
        <taxon>Tracheophyta</taxon>
        <taxon>Spermatophyta</taxon>
        <taxon>Magnoliopsida</taxon>
        <taxon>eudicotyledons</taxon>
        <taxon>Gunneridae</taxon>
        <taxon>Pentapetalae</taxon>
        <taxon>rosids</taxon>
        <taxon>malvids</taxon>
        <taxon>Malvales</taxon>
        <taxon>Malvaceae</taxon>
        <taxon>Grewioideae</taxon>
        <taxon>Apeibeae</taxon>
        <taxon>Corchorus</taxon>
    </lineage>
</organism>
<evidence type="ECO:0000256" key="1">
    <source>
        <dbReference type="SAM" id="MobiDB-lite"/>
    </source>
</evidence>
<keyword evidence="3" id="KW-1185">Reference proteome</keyword>
<comment type="caution">
    <text evidence="2">The sequence shown here is derived from an EMBL/GenBank/DDBJ whole genome shotgun (WGS) entry which is preliminary data.</text>
</comment>
<feature type="compositionally biased region" description="Low complexity" evidence="1">
    <location>
        <begin position="55"/>
        <end position="93"/>
    </location>
</feature>